<keyword evidence="7" id="KW-1185">Reference proteome</keyword>
<keyword evidence="3 5" id="KW-1133">Transmembrane helix</keyword>
<gene>
    <name evidence="6" type="ORF">PECUL_23A024078</name>
</gene>
<protein>
    <submittedName>
        <fullName evidence="6">Organic solute transporter subunit alpha</fullName>
    </submittedName>
</protein>
<dbReference type="InterPro" id="IPR005178">
    <property type="entry name" value="Ostalpha/TMEM184C"/>
</dbReference>
<evidence type="ECO:0000313" key="6">
    <source>
        <dbReference type="EMBL" id="CAH2248002.1"/>
    </source>
</evidence>
<accession>A0AAD1RCN3</accession>
<comment type="subcellular location">
    <subcellularLocation>
        <location evidence="1">Membrane</location>
        <topology evidence="1">Multi-pass membrane protein</topology>
    </subcellularLocation>
</comment>
<dbReference type="PANTHER" id="PTHR23423">
    <property type="entry name" value="ORGANIC SOLUTE TRANSPORTER-RELATED"/>
    <property type="match status" value="1"/>
</dbReference>
<dbReference type="AlphaFoldDB" id="A0AAD1RCN3"/>
<name>A0AAD1RCN3_PELCU</name>
<dbReference type="Proteomes" id="UP001295444">
    <property type="component" value="Chromosome 02"/>
</dbReference>
<evidence type="ECO:0000313" key="7">
    <source>
        <dbReference type="Proteomes" id="UP001295444"/>
    </source>
</evidence>
<reference evidence="6" key="1">
    <citation type="submission" date="2022-03" db="EMBL/GenBank/DDBJ databases">
        <authorList>
            <person name="Alioto T."/>
            <person name="Alioto T."/>
            <person name="Gomez Garrido J."/>
        </authorList>
    </citation>
    <scope>NUCLEOTIDE SEQUENCE</scope>
</reference>
<feature type="transmembrane region" description="Helical" evidence="5">
    <location>
        <begin position="77"/>
        <end position="97"/>
    </location>
</feature>
<feature type="transmembrane region" description="Helical" evidence="5">
    <location>
        <begin position="6"/>
        <end position="24"/>
    </location>
</feature>
<feature type="transmembrane region" description="Helical" evidence="5">
    <location>
        <begin position="36"/>
        <end position="57"/>
    </location>
</feature>
<evidence type="ECO:0000256" key="1">
    <source>
        <dbReference type="ARBA" id="ARBA00004141"/>
    </source>
</evidence>
<keyword evidence="4 5" id="KW-0472">Membrane</keyword>
<evidence type="ECO:0000256" key="2">
    <source>
        <dbReference type="ARBA" id="ARBA00022692"/>
    </source>
</evidence>
<dbReference type="EMBL" id="OW240913">
    <property type="protein sequence ID" value="CAH2248002.1"/>
    <property type="molecule type" value="Genomic_DNA"/>
</dbReference>
<evidence type="ECO:0000256" key="5">
    <source>
        <dbReference type="SAM" id="Phobius"/>
    </source>
</evidence>
<dbReference type="GO" id="GO:0016020">
    <property type="term" value="C:membrane"/>
    <property type="evidence" value="ECO:0007669"/>
    <property type="project" value="UniProtKB-SubCell"/>
</dbReference>
<proteinExistence type="predicted"/>
<keyword evidence="2 5" id="KW-0812">Transmembrane</keyword>
<evidence type="ECO:0000256" key="4">
    <source>
        <dbReference type="ARBA" id="ARBA00023136"/>
    </source>
</evidence>
<organism evidence="6 7">
    <name type="scientific">Pelobates cultripes</name>
    <name type="common">Western spadefoot toad</name>
    <dbReference type="NCBI Taxonomy" id="61616"/>
    <lineage>
        <taxon>Eukaryota</taxon>
        <taxon>Metazoa</taxon>
        <taxon>Chordata</taxon>
        <taxon>Craniata</taxon>
        <taxon>Vertebrata</taxon>
        <taxon>Euteleostomi</taxon>
        <taxon>Amphibia</taxon>
        <taxon>Batrachia</taxon>
        <taxon>Anura</taxon>
        <taxon>Pelobatoidea</taxon>
        <taxon>Pelobatidae</taxon>
        <taxon>Pelobates</taxon>
    </lineage>
</organism>
<evidence type="ECO:0000256" key="3">
    <source>
        <dbReference type="ARBA" id="ARBA00022989"/>
    </source>
</evidence>
<sequence length="113" mass="12658">MNSILGFSTVIALWPIGILFREARTQLAEQNIGTKFAVFQILLILTTLQSSIFNILASVGQLPCVPPYMYKARSQMMNNQLLIVEAFILSVLVRGAYRRRDNEPGFTLKPVAV</sequence>
<dbReference type="Pfam" id="PF03619">
    <property type="entry name" value="Solute_trans_a"/>
    <property type="match status" value="1"/>
</dbReference>